<keyword evidence="6 9" id="KW-1133">Transmembrane helix</keyword>
<evidence type="ECO:0000256" key="3">
    <source>
        <dbReference type="ARBA" id="ARBA00022475"/>
    </source>
</evidence>
<evidence type="ECO:0000256" key="7">
    <source>
        <dbReference type="ARBA" id="ARBA00023136"/>
    </source>
</evidence>
<evidence type="ECO:0000256" key="5">
    <source>
        <dbReference type="ARBA" id="ARBA00022692"/>
    </source>
</evidence>
<keyword evidence="12" id="KW-1185">Reference proteome</keyword>
<gene>
    <name evidence="11" type="ORF">ERHA53_24050</name>
</gene>
<dbReference type="RefSeq" id="WP_212812703.1">
    <property type="nucleotide sequence ID" value="NZ_AP024329.1"/>
</dbReference>
<keyword evidence="5 9" id="KW-0812">Transmembrane</keyword>
<reference evidence="11 12" key="1">
    <citation type="submission" date="2021-01" db="EMBL/GenBank/DDBJ databases">
        <title>Complete genome sequence of Erwinia rhapontici MAFF 311153.</title>
        <authorList>
            <person name="Morohoshi T."/>
            <person name="Someya N."/>
        </authorList>
    </citation>
    <scope>NUCLEOTIDE SEQUENCE [LARGE SCALE GENOMIC DNA]</scope>
    <source>
        <strain evidence="11 12">MAFF 311153</strain>
    </source>
</reference>
<feature type="domain" description="ABC transmembrane type-1" evidence="10">
    <location>
        <begin position="112"/>
        <end position="317"/>
    </location>
</feature>
<accession>A0ABM7N164</accession>
<feature type="transmembrane region" description="Helical" evidence="9">
    <location>
        <begin position="195"/>
        <end position="214"/>
    </location>
</feature>
<evidence type="ECO:0000313" key="11">
    <source>
        <dbReference type="EMBL" id="BCQ35062.1"/>
    </source>
</evidence>
<evidence type="ECO:0000256" key="6">
    <source>
        <dbReference type="ARBA" id="ARBA00022989"/>
    </source>
</evidence>
<feature type="transmembrane region" description="Helical" evidence="9">
    <location>
        <begin position="298"/>
        <end position="323"/>
    </location>
</feature>
<dbReference type="PANTHER" id="PTHR43163">
    <property type="entry name" value="DIPEPTIDE TRANSPORT SYSTEM PERMEASE PROTEIN DPPB-RELATED"/>
    <property type="match status" value="1"/>
</dbReference>
<keyword evidence="2 9" id="KW-0813">Transport</keyword>
<feature type="transmembrane region" description="Helical" evidence="9">
    <location>
        <begin position="252"/>
        <end position="278"/>
    </location>
</feature>
<proteinExistence type="inferred from homology"/>
<organism evidence="11 12">
    <name type="scientific">Erwinia rhapontici</name>
    <name type="common">Pectobacterium rhapontici</name>
    <dbReference type="NCBI Taxonomy" id="55212"/>
    <lineage>
        <taxon>Bacteria</taxon>
        <taxon>Pseudomonadati</taxon>
        <taxon>Pseudomonadota</taxon>
        <taxon>Gammaproteobacteria</taxon>
        <taxon>Enterobacterales</taxon>
        <taxon>Erwiniaceae</taxon>
        <taxon>Erwinia</taxon>
    </lineage>
</organism>
<dbReference type="Pfam" id="PF19300">
    <property type="entry name" value="BPD_transp_1_N"/>
    <property type="match status" value="1"/>
</dbReference>
<keyword evidence="4" id="KW-0997">Cell inner membrane</keyword>
<name>A0ABM7N164_ERWRD</name>
<keyword evidence="7 9" id="KW-0472">Membrane</keyword>
<evidence type="ECO:0000256" key="8">
    <source>
        <dbReference type="ARBA" id="ARBA00024202"/>
    </source>
</evidence>
<dbReference type="SUPFAM" id="SSF161098">
    <property type="entry name" value="MetI-like"/>
    <property type="match status" value="1"/>
</dbReference>
<evidence type="ECO:0000259" key="10">
    <source>
        <dbReference type="PROSITE" id="PS50928"/>
    </source>
</evidence>
<evidence type="ECO:0000256" key="4">
    <source>
        <dbReference type="ARBA" id="ARBA00022519"/>
    </source>
</evidence>
<keyword evidence="3" id="KW-1003">Cell membrane</keyword>
<dbReference type="InterPro" id="IPR045621">
    <property type="entry name" value="BPD_transp_1_N"/>
</dbReference>
<dbReference type="EMBL" id="AP024329">
    <property type="protein sequence ID" value="BCQ35062.1"/>
    <property type="molecule type" value="Genomic_DNA"/>
</dbReference>
<dbReference type="Proteomes" id="UP000677515">
    <property type="component" value="Chromosome"/>
</dbReference>
<feature type="transmembrane region" description="Helical" evidence="9">
    <location>
        <begin position="148"/>
        <end position="169"/>
    </location>
</feature>
<evidence type="ECO:0000313" key="12">
    <source>
        <dbReference type="Proteomes" id="UP000677515"/>
    </source>
</evidence>
<feature type="transmembrane region" description="Helical" evidence="9">
    <location>
        <begin position="26"/>
        <end position="47"/>
    </location>
</feature>
<feature type="transmembrane region" description="Helical" evidence="9">
    <location>
        <begin position="118"/>
        <end position="141"/>
    </location>
</feature>
<protein>
    <submittedName>
        <fullName evidence="11">ABC transporter permease</fullName>
    </submittedName>
</protein>
<comment type="subcellular location">
    <subcellularLocation>
        <location evidence="1">Cell inner membrane</location>
        <topology evidence="1">Multi-pass membrane protein</topology>
    </subcellularLocation>
    <subcellularLocation>
        <location evidence="9">Cell membrane</location>
        <topology evidence="9">Multi-pass membrane protein</topology>
    </subcellularLocation>
</comment>
<evidence type="ECO:0000256" key="9">
    <source>
        <dbReference type="RuleBase" id="RU363032"/>
    </source>
</evidence>
<dbReference type="CDD" id="cd06261">
    <property type="entry name" value="TM_PBP2"/>
    <property type="match status" value="1"/>
</dbReference>
<evidence type="ECO:0000256" key="2">
    <source>
        <dbReference type="ARBA" id="ARBA00022448"/>
    </source>
</evidence>
<sequence>MLSDRLHCIRPPGFSHPLAQALAQRVLIALLLLWSVSVLIFLSINALPGDFAAASAGQNASPEAMAAIRQSLGLDQPLVIRYFSWITQLLQGDLGISWGSHQPVGTLLWPRLINSLSLAGGAMLLAVPVALGGGLLAVRYLHRLPDRVLQWLSLVTLSLPEFFIGYLLIEAVVVQAGLTTFPSTLYDDMTFSQRFSAMILPMCTLALSVLAHLLRSTRSALLQLTDTPWMETARLKGLAPLRILLKHAAPNAIAPVVTVIAINLAALIVGAMIVEVIFVYPGMGQYMVDAVTVRDIPVVQACGLVFASLYIVINLLVDAIVLFTNPRLRYPR</sequence>
<dbReference type="PANTHER" id="PTHR43163:SF6">
    <property type="entry name" value="DIPEPTIDE TRANSPORT SYSTEM PERMEASE PROTEIN DPPB-RELATED"/>
    <property type="match status" value="1"/>
</dbReference>
<dbReference type="Pfam" id="PF00528">
    <property type="entry name" value="BPD_transp_1"/>
    <property type="match status" value="1"/>
</dbReference>
<comment type="similarity">
    <text evidence="8">Belongs to the binding-protein-dependent transport system permease family. OppBC subfamily.</text>
</comment>
<dbReference type="PROSITE" id="PS50928">
    <property type="entry name" value="ABC_TM1"/>
    <property type="match status" value="1"/>
</dbReference>
<evidence type="ECO:0000256" key="1">
    <source>
        <dbReference type="ARBA" id="ARBA00004429"/>
    </source>
</evidence>
<dbReference type="Gene3D" id="1.10.3720.10">
    <property type="entry name" value="MetI-like"/>
    <property type="match status" value="1"/>
</dbReference>
<dbReference type="InterPro" id="IPR000515">
    <property type="entry name" value="MetI-like"/>
</dbReference>
<dbReference type="InterPro" id="IPR035906">
    <property type="entry name" value="MetI-like_sf"/>
</dbReference>